<evidence type="ECO:0000313" key="1">
    <source>
        <dbReference type="EMBL" id="CAA2620447.1"/>
    </source>
</evidence>
<organism evidence="2 3">
    <name type="scientific">Spirodela intermedia</name>
    <name type="common">Intermediate duckweed</name>
    <dbReference type="NCBI Taxonomy" id="51605"/>
    <lineage>
        <taxon>Eukaryota</taxon>
        <taxon>Viridiplantae</taxon>
        <taxon>Streptophyta</taxon>
        <taxon>Embryophyta</taxon>
        <taxon>Tracheophyta</taxon>
        <taxon>Spermatophyta</taxon>
        <taxon>Magnoliopsida</taxon>
        <taxon>Liliopsida</taxon>
        <taxon>Araceae</taxon>
        <taxon>Lemnoideae</taxon>
        <taxon>Spirodela</taxon>
    </lineage>
</organism>
<dbReference type="EMBL" id="LR743592">
    <property type="protein sequence ID" value="CAA2620447.1"/>
    <property type="molecule type" value="Genomic_DNA"/>
</dbReference>
<evidence type="ECO:0000313" key="2">
    <source>
        <dbReference type="EMBL" id="CAA7396519.1"/>
    </source>
</evidence>
<gene>
    <name evidence="1" type="ORF">SI7747_05006616</name>
    <name evidence="2" type="ORF">SI8410_05007182</name>
</gene>
<accession>A0A7I8KFF8</accession>
<dbReference type="EMBL" id="LR746268">
    <property type="protein sequence ID" value="CAA7396519.1"/>
    <property type="molecule type" value="Genomic_DNA"/>
</dbReference>
<proteinExistence type="predicted"/>
<dbReference type="Proteomes" id="UP000663760">
    <property type="component" value="Chromosome 5"/>
</dbReference>
<evidence type="ECO:0000313" key="3">
    <source>
        <dbReference type="Proteomes" id="UP000663760"/>
    </source>
</evidence>
<reference evidence="2" key="1">
    <citation type="submission" date="2020-02" db="EMBL/GenBank/DDBJ databases">
        <authorList>
            <person name="Scholz U."/>
            <person name="Mascher M."/>
            <person name="Fiebig A."/>
        </authorList>
    </citation>
    <scope>NUCLEOTIDE SEQUENCE</scope>
</reference>
<keyword evidence="3" id="KW-1185">Reference proteome</keyword>
<dbReference type="AlphaFoldDB" id="A0A7I8KFF8"/>
<sequence>MDYLMAQPRPSLLSPTVFGSLSRASPS</sequence>
<protein>
    <submittedName>
        <fullName evidence="2">Uncharacterized protein</fullName>
    </submittedName>
</protein>
<name>A0A7I8KFF8_SPIIN</name>